<dbReference type="Gene3D" id="3.30.70.1060">
    <property type="entry name" value="Dimeric alpha+beta barrel"/>
    <property type="match status" value="1"/>
</dbReference>
<dbReference type="PANTHER" id="PTHR37828">
    <property type="entry name" value="GSR2449 PROTEIN"/>
    <property type="match status" value="1"/>
</dbReference>
<evidence type="ECO:0000259" key="2">
    <source>
        <dbReference type="Pfam" id="PF03795"/>
    </source>
</evidence>
<dbReference type="eggNOG" id="COG2350">
    <property type="taxonomic scope" value="Bacteria"/>
</dbReference>
<feature type="domain" description="YCII-related" evidence="2">
    <location>
        <begin position="1"/>
        <end position="84"/>
    </location>
</feature>
<dbReference type="Pfam" id="PF03795">
    <property type="entry name" value="YCII"/>
    <property type="match status" value="1"/>
</dbReference>
<dbReference type="InterPro" id="IPR005545">
    <property type="entry name" value="YCII"/>
</dbReference>
<dbReference type="OrthoDB" id="2058240at2"/>
<evidence type="ECO:0000256" key="1">
    <source>
        <dbReference type="ARBA" id="ARBA00007689"/>
    </source>
</evidence>
<evidence type="ECO:0000313" key="3">
    <source>
        <dbReference type="EMBL" id="OBY10652.1"/>
    </source>
</evidence>
<dbReference type="EMBL" id="MAPZ01000019">
    <property type="protein sequence ID" value="OBY10652.1"/>
    <property type="molecule type" value="Genomic_DNA"/>
</dbReference>
<keyword evidence="4" id="KW-1185">Reference proteome</keyword>
<gene>
    <name evidence="3" type="ORF">CP373A1_09075</name>
</gene>
<comment type="similarity">
    <text evidence="1">Belongs to the YciI family.</text>
</comment>
<sequence>MKYFIVEGMLKDSSLINDDIMKKHMAYTQKAMDKGLILMSGLKDDMSGGIFVMKAESIEEVEGYLSEEPFKVFGLQDYNVIEFSVHYFNQLPNEWFNK</sequence>
<proteinExistence type="inferred from homology"/>
<name>A0A1B8RPA0_9CLOT</name>
<reference evidence="3 4" key="1">
    <citation type="submission" date="2016-06" db="EMBL/GenBank/DDBJ databases">
        <authorList>
            <person name="Kjaerup R.B."/>
            <person name="Dalgaard T.S."/>
            <person name="Juul-Madsen H.R."/>
        </authorList>
    </citation>
    <scope>NUCLEOTIDE SEQUENCE [LARGE SCALE GENOMIC DNA]</scope>
    <source>
        <strain evidence="3 4">373-A1</strain>
    </source>
</reference>
<dbReference type="PANTHER" id="PTHR37828:SF1">
    <property type="entry name" value="YCII-RELATED DOMAIN-CONTAINING PROTEIN"/>
    <property type="match status" value="1"/>
</dbReference>
<evidence type="ECO:0000313" key="4">
    <source>
        <dbReference type="Proteomes" id="UP000092714"/>
    </source>
</evidence>
<comment type="caution">
    <text evidence="3">The sequence shown here is derived from an EMBL/GenBank/DDBJ whole genome shotgun (WGS) entry which is preliminary data.</text>
</comment>
<dbReference type="AlphaFoldDB" id="A0A1B8RPA0"/>
<accession>A0A1B8RPA0</accession>
<dbReference type="RefSeq" id="WP_027096741.1">
    <property type="nucleotide sequence ID" value="NZ_CABHIH010000002.1"/>
</dbReference>
<dbReference type="GeneID" id="42774581"/>
<dbReference type="SUPFAM" id="SSF54909">
    <property type="entry name" value="Dimeric alpha+beta barrel"/>
    <property type="match status" value="1"/>
</dbReference>
<organism evidence="3 4">
    <name type="scientific">Clostridium paraputrificum</name>
    <dbReference type="NCBI Taxonomy" id="29363"/>
    <lineage>
        <taxon>Bacteria</taxon>
        <taxon>Bacillati</taxon>
        <taxon>Bacillota</taxon>
        <taxon>Clostridia</taxon>
        <taxon>Eubacteriales</taxon>
        <taxon>Clostridiaceae</taxon>
        <taxon>Clostridium</taxon>
    </lineage>
</organism>
<protein>
    <recommendedName>
        <fullName evidence="2">YCII-related domain-containing protein</fullName>
    </recommendedName>
</protein>
<dbReference type="Proteomes" id="UP000092714">
    <property type="component" value="Unassembled WGS sequence"/>
</dbReference>
<dbReference type="InterPro" id="IPR011008">
    <property type="entry name" value="Dimeric_a/b-barrel"/>
</dbReference>